<dbReference type="PANTHER" id="PTHR34853">
    <property type="match status" value="1"/>
</dbReference>
<dbReference type="PIRSF" id="PIRSF029171">
    <property type="entry name" value="Esterase_LipA"/>
    <property type="match status" value="1"/>
</dbReference>
<dbReference type="InterPro" id="IPR005152">
    <property type="entry name" value="Lipase_secreted"/>
</dbReference>
<comment type="caution">
    <text evidence="2">The sequence shown here is derived from an EMBL/GenBank/DDBJ whole genome shotgun (WGS) entry which is preliminary data.</text>
</comment>
<keyword evidence="3" id="KW-1185">Reference proteome</keyword>
<dbReference type="Gene3D" id="1.10.260.130">
    <property type="match status" value="1"/>
</dbReference>
<dbReference type="GO" id="GO:0004806">
    <property type="term" value="F:triacylglycerol lipase activity"/>
    <property type="evidence" value="ECO:0007669"/>
    <property type="project" value="InterPro"/>
</dbReference>
<reference evidence="2" key="1">
    <citation type="submission" date="2019-09" db="EMBL/GenBank/DDBJ databases">
        <authorList>
            <person name="Teo W.F.A."/>
            <person name="Duangmal K."/>
        </authorList>
    </citation>
    <scope>NUCLEOTIDE SEQUENCE [LARGE SCALE GENOMIC DNA]</scope>
    <source>
        <strain evidence="2">K81G1</strain>
    </source>
</reference>
<protein>
    <submittedName>
        <fullName evidence="2">Triacylglycerol lipase</fullName>
    </submittedName>
</protein>
<dbReference type="EMBL" id="VMNW02000105">
    <property type="protein sequence ID" value="KAA9151171.1"/>
    <property type="molecule type" value="Genomic_DNA"/>
</dbReference>
<dbReference type="SUPFAM" id="SSF53474">
    <property type="entry name" value="alpha/beta-Hydrolases"/>
    <property type="match status" value="1"/>
</dbReference>
<proteinExistence type="predicted"/>
<dbReference type="Gene3D" id="3.40.50.1820">
    <property type="entry name" value="alpha/beta hydrolase"/>
    <property type="match status" value="1"/>
</dbReference>
<name>A0A5N0URI0_9PSEU</name>
<accession>A0A5N0URI0</accession>
<feature type="chain" id="PRO_5024432309" evidence="1">
    <location>
        <begin position="37"/>
        <end position="430"/>
    </location>
</feature>
<dbReference type="Pfam" id="PF03583">
    <property type="entry name" value="LIP"/>
    <property type="match status" value="1"/>
</dbReference>
<feature type="signal peptide" evidence="1">
    <location>
        <begin position="1"/>
        <end position="36"/>
    </location>
</feature>
<dbReference type="GO" id="GO:0016042">
    <property type="term" value="P:lipid catabolic process"/>
    <property type="evidence" value="ECO:0007669"/>
    <property type="project" value="InterPro"/>
</dbReference>
<sequence length="430" mass="43777">MDPTEREHPVKGRSFALLTAVAAFAAAAGIVPAASAAAVSCTAADAAIYTPPSSVTAAPGTLLACEPVTLKEVPGSIPMKAWKVQYASTDVAGNRIAVSGTIAVPTAAWTGTGTRPVVAFNPGTLGLGPQCAFSKQLAGAYQDEYEGDNIAAALKAGYAVAATDGVGYLDGQTHTYVVGANAAHALLDGARTAFQVPGAGLSAGTEVGIWGYSEGGAASLWAAQLASSYAPDLTIAGVASGGVPGDLKVTAAALNGSAFAGFLADAVIGLSTAYPKMPFDSLLNDTGRTAVTNVKKNCLYGTILGFAFADISGYTTDKLTLDEIYALKGTDGRTWGEVVDEQKLGVGIGTAPSGAKYPIGFPVLQYRGLLDEVIPAATEDSTRQAYCQAGVPTQWNTYLAEHLLADGAAVNDVITWFGRRFAGQAFTGNC</sequence>
<dbReference type="AlphaFoldDB" id="A0A5N0URI0"/>
<dbReference type="Proteomes" id="UP000319769">
    <property type="component" value="Unassembled WGS sequence"/>
</dbReference>
<dbReference type="PANTHER" id="PTHR34853:SF1">
    <property type="entry name" value="LIPASE 5"/>
    <property type="match status" value="1"/>
</dbReference>
<dbReference type="OrthoDB" id="9798122at2"/>
<gene>
    <name evidence="2" type="ORF">FPZ12_039565</name>
</gene>
<keyword evidence="1" id="KW-0732">Signal</keyword>
<evidence type="ECO:0000256" key="1">
    <source>
        <dbReference type="SAM" id="SignalP"/>
    </source>
</evidence>
<dbReference type="InterPro" id="IPR029058">
    <property type="entry name" value="AB_hydrolase_fold"/>
</dbReference>
<organism evidence="2 3">
    <name type="scientific">Amycolatopsis acidicola</name>
    <dbReference type="NCBI Taxonomy" id="2596893"/>
    <lineage>
        <taxon>Bacteria</taxon>
        <taxon>Bacillati</taxon>
        <taxon>Actinomycetota</taxon>
        <taxon>Actinomycetes</taxon>
        <taxon>Pseudonocardiales</taxon>
        <taxon>Pseudonocardiaceae</taxon>
        <taxon>Amycolatopsis</taxon>
    </lineage>
</organism>
<evidence type="ECO:0000313" key="2">
    <source>
        <dbReference type="EMBL" id="KAA9151171.1"/>
    </source>
</evidence>
<evidence type="ECO:0000313" key="3">
    <source>
        <dbReference type="Proteomes" id="UP000319769"/>
    </source>
</evidence>